<reference evidence="3" key="1">
    <citation type="journal article" date="2023" name="Mol. Phylogenet. Evol.">
        <title>Genome-scale phylogeny and comparative genomics of the fungal order Sordariales.</title>
        <authorList>
            <person name="Hensen N."/>
            <person name="Bonometti L."/>
            <person name="Westerberg I."/>
            <person name="Brannstrom I.O."/>
            <person name="Guillou S."/>
            <person name="Cros-Aarteil S."/>
            <person name="Calhoun S."/>
            <person name="Haridas S."/>
            <person name="Kuo A."/>
            <person name="Mondo S."/>
            <person name="Pangilinan J."/>
            <person name="Riley R."/>
            <person name="LaButti K."/>
            <person name="Andreopoulos B."/>
            <person name="Lipzen A."/>
            <person name="Chen C."/>
            <person name="Yan M."/>
            <person name="Daum C."/>
            <person name="Ng V."/>
            <person name="Clum A."/>
            <person name="Steindorff A."/>
            <person name="Ohm R.A."/>
            <person name="Martin F."/>
            <person name="Silar P."/>
            <person name="Natvig D.O."/>
            <person name="Lalanne C."/>
            <person name="Gautier V."/>
            <person name="Ament-Velasquez S.L."/>
            <person name="Kruys A."/>
            <person name="Hutchinson M.I."/>
            <person name="Powell A.J."/>
            <person name="Barry K."/>
            <person name="Miller A.N."/>
            <person name="Grigoriev I.V."/>
            <person name="Debuchy R."/>
            <person name="Gladieux P."/>
            <person name="Hiltunen Thoren M."/>
            <person name="Johannesson H."/>
        </authorList>
    </citation>
    <scope>NUCLEOTIDE SEQUENCE</scope>
    <source>
        <strain evidence="3">CBS 532.94</strain>
    </source>
</reference>
<feature type="compositionally biased region" description="Low complexity" evidence="1">
    <location>
        <begin position="103"/>
        <end position="125"/>
    </location>
</feature>
<evidence type="ECO:0000313" key="4">
    <source>
        <dbReference type="Proteomes" id="UP001303760"/>
    </source>
</evidence>
<sequence length="448" mass="49109">MPDARILDWLRSIDADIDVPDRAIVRSHQDSQQAQPSLKRKVRGDLPSPSLSSSELLSHARSPAIAMGTPSPRGKSRRTATGDGTPAESPTPRPPQRYAELDAASQDSFSAASSSNAVSSSAASSTKRSHTSPIKQLGRLEVAEFDPVQLRQMDVRDDDMPRALAAVIGDIGVFADGEGVIDQSLKPPNAGLVSRETVLSAHESARGLKRIREKCFLSSETLSQLVHPEFVLQSRQHSPTLADAVDIFNAAKACRVDRHAETDWNMFVHSRLVSFASANPWAEPMDPTTPVSTKFTPCTAARISPAYRPRTGSSKMVDFALFFEPSAEHDAAAREVIDDLRRALPGESIYHTDYAPLRYRPLALSVESKTTGHQLSEAEVQLGVWHAAQWRMLELSASRLRLRQLREDHDVDLQRPPIPASGDTAPLPPFLPAVIVQGHDWHFVATTR</sequence>
<evidence type="ECO:0000313" key="3">
    <source>
        <dbReference type="EMBL" id="KAK4234281.1"/>
    </source>
</evidence>
<evidence type="ECO:0000256" key="1">
    <source>
        <dbReference type="SAM" id="MobiDB-lite"/>
    </source>
</evidence>
<proteinExistence type="predicted"/>
<dbReference type="InterPro" id="IPR046797">
    <property type="entry name" value="PDDEXK_12"/>
</dbReference>
<dbReference type="Proteomes" id="UP001303760">
    <property type="component" value="Unassembled WGS sequence"/>
</dbReference>
<feature type="domain" description="PD-(D/E)XK nuclease-like" evidence="2">
    <location>
        <begin position="234"/>
        <end position="446"/>
    </location>
</feature>
<reference evidence="3" key="2">
    <citation type="submission" date="2023-05" db="EMBL/GenBank/DDBJ databases">
        <authorList>
            <consortium name="Lawrence Berkeley National Laboratory"/>
            <person name="Steindorff A."/>
            <person name="Hensen N."/>
            <person name="Bonometti L."/>
            <person name="Westerberg I."/>
            <person name="Brannstrom I.O."/>
            <person name="Guillou S."/>
            <person name="Cros-Aarteil S."/>
            <person name="Calhoun S."/>
            <person name="Haridas S."/>
            <person name="Kuo A."/>
            <person name="Mondo S."/>
            <person name="Pangilinan J."/>
            <person name="Riley R."/>
            <person name="Labutti K."/>
            <person name="Andreopoulos B."/>
            <person name="Lipzen A."/>
            <person name="Chen C."/>
            <person name="Yanf M."/>
            <person name="Daum C."/>
            <person name="Ng V."/>
            <person name="Clum A."/>
            <person name="Ohm R."/>
            <person name="Martin F."/>
            <person name="Silar P."/>
            <person name="Natvig D."/>
            <person name="Lalanne C."/>
            <person name="Gautier V."/>
            <person name="Ament-Velasquez S.L."/>
            <person name="Kruys A."/>
            <person name="Hutchinson M.I."/>
            <person name="Powell A.J."/>
            <person name="Barry K."/>
            <person name="Miller A.N."/>
            <person name="Grigoriev I.V."/>
            <person name="Debuchy R."/>
            <person name="Gladieux P."/>
            <person name="Thoren M.H."/>
            <person name="Johannesson H."/>
        </authorList>
    </citation>
    <scope>NUCLEOTIDE SEQUENCE</scope>
    <source>
        <strain evidence="3">CBS 532.94</strain>
    </source>
</reference>
<protein>
    <recommendedName>
        <fullName evidence="2">PD-(D/E)XK nuclease-like domain-containing protein</fullName>
    </recommendedName>
</protein>
<feature type="compositionally biased region" description="Low complexity" evidence="1">
    <location>
        <begin position="46"/>
        <end position="57"/>
    </location>
</feature>
<organism evidence="3 4">
    <name type="scientific">Achaetomium macrosporum</name>
    <dbReference type="NCBI Taxonomy" id="79813"/>
    <lineage>
        <taxon>Eukaryota</taxon>
        <taxon>Fungi</taxon>
        <taxon>Dikarya</taxon>
        <taxon>Ascomycota</taxon>
        <taxon>Pezizomycotina</taxon>
        <taxon>Sordariomycetes</taxon>
        <taxon>Sordariomycetidae</taxon>
        <taxon>Sordariales</taxon>
        <taxon>Chaetomiaceae</taxon>
        <taxon>Achaetomium</taxon>
    </lineage>
</organism>
<dbReference type="EMBL" id="MU860391">
    <property type="protein sequence ID" value="KAK4234281.1"/>
    <property type="molecule type" value="Genomic_DNA"/>
</dbReference>
<evidence type="ECO:0000259" key="2">
    <source>
        <dbReference type="Pfam" id="PF20516"/>
    </source>
</evidence>
<accession>A0AAN7C3F5</accession>
<comment type="caution">
    <text evidence="3">The sequence shown here is derived from an EMBL/GenBank/DDBJ whole genome shotgun (WGS) entry which is preliminary data.</text>
</comment>
<dbReference type="Pfam" id="PF20516">
    <property type="entry name" value="PDDEXK_12"/>
    <property type="match status" value="1"/>
</dbReference>
<name>A0AAN7C3F5_9PEZI</name>
<feature type="region of interest" description="Disordered" evidence="1">
    <location>
        <begin position="26"/>
        <end position="135"/>
    </location>
</feature>
<gene>
    <name evidence="3" type="ORF">C8A03DRAFT_37952</name>
</gene>
<keyword evidence="4" id="KW-1185">Reference proteome</keyword>
<dbReference type="AlphaFoldDB" id="A0AAN7C3F5"/>